<dbReference type="EMBL" id="GIIL01007378">
    <property type="protein sequence ID" value="NOV51104.1"/>
    <property type="molecule type" value="Transcribed_RNA"/>
</dbReference>
<name>A0A6M2DYH5_XENCH</name>
<proteinExistence type="predicted"/>
<evidence type="ECO:0000259" key="2">
    <source>
        <dbReference type="Pfam" id="PF08628"/>
    </source>
</evidence>
<protein>
    <submittedName>
        <fullName evidence="3">Putative sorting nexin</fullName>
    </submittedName>
</protein>
<dbReference type="PANTHER" id="PTHR22775">
    <property type="entry name" value="SORTING NEXIN"/>
    <property type="match status" value="1"/>
</dbReference>
<reference evidence="3" key="1">
    <citation type="submission" date="2020-03" db="EMBL/GenBank/DDBJ databases">
        <title>Transcriptomic Profiling of the Digestive Tract of the Rat Flea, Xenopsylla cheopis, Following Blood Feeding and Infection with Yersinia pestis.</title>
        <authorList>
            <person name="Bland D.M."/>
            <person name="Martens C.A."/>
            <person name="Virtaneva K."/>
            <person name="Kanakabandi K."/>
            <person name="Long D."/>
            <person name="Rosenke R."/>
            <person name="Saturday G.A."/>
            <person name="Hoyt F.H."/>
            <person name="Bruno D.P."/>
            <person name="Ribeiro J.M.C."/>
            <person name="Hinnebusch J."/>
        </authorList>
    </citation>
    <scope>NUCLEOTIDE SEQUENCE</scope>
</reference>
<dbReference type="InterPro" id="IPR013937">
    <property type="entry name" value="Sorting_nexin_C"/>
</dbReference>
<feature type="signal peptide" evidence="1">
    <location>
        <begin position="1"/>
        <end position="21"/>
    </location>
</feature>
<dbReference type="AlphaFoldDB" id="A0A6M2DYH5"/>
<feature type="chain" id="PRO_5026950488" evidence="1">
    <location>
        <begin position="22"/>
        <end position="176"/>
    </location>
</feature>
<accession>A0A6M2DYH5</accession>
<evidence type="ECO:0000313" key="3">
    <source>
        <dbReference type="EMBL" id="NOV51104.1"/>
    </source>
</evidence>
<sequence>MKGVFMWLRRSLISFVQVTYGSTINRQIRDMVAYLHSESMLHYYLTSFIKSWWPGGELRIHDDIKEEISPNEEGNTKNNLKNDSPLSDSVVVDKVDSPEGRRLVAATLLLENIPQILINLLGQRTAKRGISKIFDILQDERANKQLFYEILELIIVELFPEIQKQRKVYTANQESV</sequence>
<organism evidence="3">
    <name type="scientific">Xenopsylla cheopis</name>
    <name type="common">Oriental rat flea</name>
    <name type="synonym">Pulex cheopis</name>
    <dbReference type="NCBI Taxonomy" id="163159"/>
    <lineage>
        <taxon>Eukaryota</taxon>
        <taxon>Metazoa</taxon>
        <taxon>Ecdysozoa</taxon>
        <taxon>Arthropoda</taxon>
        <taxon>Hexapoda</taxon>
        <taxon>Insecta</taxon>
        <taxon>Pterygota</taxon>
        <taxon>Neoptera</taxon>
        <taxon>Endopterygota</taxon>
        <taxon>Siphonaptera</taxon>
        <taxon>Pulicidae</taxon>
        <taxon>Xenopsyllinae</taxon>
        <taxon>Xenopsylla</taxon>
    </lineage>
</organism>
<keyword evidence="1" id="KW-0732">Signal</keyword>
<dbReference type="Pfam" id="PF08628">
    <property type="entry name" value="Nexin_C"/>
    <property type="match status" value="1"/>
</dbReference>
<evidence type="ECO:0000256" key="1">
    <source>
        <dbReference type="SAM" id="SignalP"/>
    </source>
</evidence>
<feature type="domain" description="Sorting nexin C-terminal" evidence="2">
    <location>
        <begin position="7"/>
        <end position="141"/>
    </location>
</feature>
<dbReference type="PANTHER" id="PTHR22775:SF48">
    <property type="entry name" value="SORTING NEXIN-25"/>
    <property type="match status" value="1"/>
</dbReference>
<dbReference type="GO" id="GO:0035091">
    <property type="term" value="F:phosphatidylinositol binding"/>
    <property type="evidence" value="ECO:0007669"/>
    <property type="project" value="TreeGrafter"/>
</dbReference>